<name>A0A285D7F0_9BACI</name>
<proteinExistence type="predicted"/>
<dbReference type="Pfam" id="PF10704">
    <property type="entry name" value="DUF2508"/>
    <property type="match status" value="1"/>
</dbReference>
<gene>
    <name evidence="1" type="ORF">SAMN05877753_1162</name>
</gene>
<dbReference type="InterPro" id="IPR019644">
    <property type="entry name" value="DUF2508"/>
</dbReference>
<dbReference type="EMBL" id="OAOP01000016">
    <property type="protein sequence ID" value="SNX75732.1"/>
    <property type="molecule type" value="Genomic_DNA"/>
</dbReference>
<organism evidence="1 2">
    <name type="scientific">Bacillus oleivorans</name>
    <dbReference type="NCBI Taxonomy" id="1448271"/>
    <lineage>
        <taxon>Bacteria</taxon>
        <taxon>Bacillati</taxon>
        <taxon>Bacillota</taxon>
        <taxon>Bacilli</taxon>
        <taxon>Bacillales</taxon>
        <taxon>Bacillaceae</taxon>
        <taxon>Bacillus</taxon>
    </lineage>
</organism>
<accession>A0A285D7F0</accession>
<dbReference type="RefSeq" id="WP_097160795.1">
    <property type="nucleotide sequence ID" value="NZ_JBEPMQ010000021.1"/>
</dbReference>
<dbReference type="AlphaFoldDB" id="A0A285D7F0"/>
<protein>
    <submittedName>
        <fullName evidence="1">Uncharacterized protein DUF2508</fullName>
    </submittedName>
</protein>
<reference evidence="1 2" key="1">
    <citation type="submission" date="2017-08" db="EMBL/GenBank/DDBJ databases">
        <authorList>
            <person name="de Groot N.N."/>
        </authorList>
    </citation>
    <scope>NUCLEOTIDE SEQUENCE [LARGE SCALE GENOMIC DNA]</scope>
    <source>
        <strain evidence="1 2">JC228</strain>
    </source>
</reference>
<dbReference type="OrthoDB" id="2166610at2"/>
<evidence type="ECO:0000313" key="1">
    <source>
        <dbReference type="EMBL" id="SNX75732.1"/>
    </source>
</evidence>
<evidence type="ECO:0000313" key="2">
    <source>
        <dbReference type="Proteomes" id="UP000219546"/>
    </source>
</evidence>
<keyword evidence="2" id="KW-1185">Reference proteome</keyword>
<sequence length="73" mass="8788">MLLRRRGWLKKEYDQKLIVELNEAKTTWEQQKTLIHKSFDPSAELIEQVKTAEAIYFSLINEAKNRKVRIRSR</sequence>
<dbReference type="Proteomes" id="UP000219546">
    <property type="component" value="Unassembled WGS sequence"/>
</dbReference>